<reference evidence="2 3" key="1">
    <citation type="journal article" date="2007" name="Nature">
        <title>Evolution of genes and genomes on the Drosophila phylogeny.</title>
        <authorList>
            <consortium name="Drosophila 12 Genomes Consortium"/>
            <person name="Clark A.G."/>
            <person name="Eisen M.B."/>
            <person name="Smith D.R."/>
            <person name="Bergman C.M."/>
            <person name="Oliver B."/>
            <person name="Markow T.A."/>
            <person name="Kaufman T.C."/>
            <person name="Kellis M."/>
            <person name="Gelbart W."/>
            <person name="Iyer V.N."/>
            <person name="Pollard D.A."/>
            <person name="Sackton T.B."/>
            <person name="Larracuente A.M."/>
            <person name="Singh N.D."/>
            <person name="Abad J.P."/>
            <person name="Abt D.N."/>
            <person name="Adryan B."/>
            <person name="Aguade M."/>
            <person name="Akashi H."/>
            <person name="Anderson W.W."/>
            <person name="Aquadro C.F."/>
            <person name="Ardell D.H."/>
            <person name="Arguello R."/>
            <person name="Artieri C.G."/>
            <person name="Barbash D.A."/>
            <person name="Barker D."/>
            <person name="Barsanti P."/>
            <person name="Batterham P."/>
            <person name="Batzoglou S."/>
            <person name="Begun D."/>
            <person name="Bhutkar A."/>
            <person name="Blanco E."/>
            <person name="Bosak S.A."/>
            <person name="Bradley R.K."/>
            <person name="Brand A.D."/>
            <person name="Brent M.R."/>
            <person name="Brooks A.N."/>
            <person name="Brown R.H."/>
            <person name="Butlin R.K."/>
            <person name="Caggese C."/>
            <person name="Calvi B.R."/>
            <person name="Bernardo de Carvalho A."/>
            <person name="Caspi A."/>
            <person name="Castrezana S."/>
            <person name="Celniker S.E."/>
            <person name="Chang J.L."/>
            <person name="Chapple C."/>
            <person name="Chatterji S."/>
            <person name="Chinwalla A."/>
            <person name="Civetta A."/>
            <person name="Clifton S.W."/>
            <person name="Comeron J.M."/>
            <person name="Costello J.C."/>
            <person name="Coyne J.A."/>
            <person name="Daub J."/>
            <person name="David R.G."/>
            <person name="Delcher A.L."/>
            <person name="Delehaunty K."/>
            <person name="Do C.B."/>
            <person name="Ebling H."/>
            <person name="Edwards K."/>
            <person name="Eickbush T."/>
            <person name="Evans J.D."/>
            <person name="Filipski A."/>
            <person name="Findeiss S."/>
            <person name="Freyhult E."/>
            <person name="Fulton L."/>
            <person name="Fulton R."/>
            <person name="Garcia A.C."/>
            <person name="Gardiner A."/>
            <person name="Garfield D.A."/>
            <person name="Garvin B.E."/>
            <person name="Gibson G."/>
            <person name="Gilbert D."/>
            <person name="Gnerre S."/>
            <person name="Godfrey J."/>
            <person name="Good R."/>
            <person name="Gotea V."/>
            <person name="Gravely B."/>
            <person name="Greenberg A.J."/>
            <person name="Griffiths-Jones S."/>
            <person name="Gross S."/>
            <person name="Guigo R."/>
            <person name="Gustafson E.A."/>
            <person name="Haerty W."/>
            <person name="Hahn M.W."/>
            <person name="Halligan D.L."/>
            <person name="Halpern A.L."/>
            <person name="Halter G.M."/>
            <person name="Han M.V."/>
            <person name="Heger A."/>
            <person name="Hillier L."/>
            <person name="Hinrichs A.S."/>
            <person name="Holmes I."/>
            <person name="Hoskins R.A."/>
            <person name="Hubisz M.J."/>
            <person name="Hultmark D."/>
            <person name="Huntley M.A."/>
            <person name="Jaffe D.B."/>
            <person name="Jagadeeshan S."/>
            <person name="Jeck W.R."/>
            <person name="Johnson J."/>
            <person name="Jones C.D."/>
            <person name="Jordan W.C."/>
            <person name="Karpen G.H."/>
            <person name="Kataoka E."/>
            <person name="Keightley P.D."/>
            <person name="Kheradpour P."/>
            <person name="Kirkness E.F."/>
            <person name="Koerich L.B."/>
            <person name="Kristiansen K."/>
            <person name="Kudrna D."/>
            <person name="Kulathinal R.J."/>
            <person name="Kumar S."/>
            <person name="Kwok R."/>
            <person name="Lander E."/>
            <person name="Langley C.H."/>
            <person name="Lapoint R."/>
            <person name="Lazzaro B.P."/>
            <person name="Lee S.J."/>
            <person name="Levesque L."/>
            <person name="Li R."/>
            <person name="Lin C.F."/>
            <person name="Lin M.F."/>
            <person name="Lindblad-Toh K."/>
            <person name="Llopart A."/>
            <person name="Long M."/>
            <person name="Low L."/>
            <person name="Lozovsky E."/>
            <person name="Lu J."/>
            <person name="Luo M."/>
            <person name="Machado C.A."/>
            <person name="Makalowski W."/>
            <person name="Marzo M."/>
            <person name="Matsuda M."/>
            <person name="Matzkin L."/>
            <person name="McAllister B."/>
            <person name="McBride C.S."/>
            <person name="McKernan B."/>
            <person name="McKernan K."/>
            <person name="Mendez-Lago M."/>
            <person name="Minx P."/>
            <person name="Mollenhauer M.U."/>
            <person name="Montooth K."/>
            <person name="Mount S.M."/>
            <person name="Mu X."/>
            <person name="Myers E."/>
            <person name="Negre B."/>
            <person name="Newfeld S."/>
            <person name="Nielsen R."/>
            <person name="Noor M.A."/>
            <person name="O'Grady P."/>
            <person name="Pachter L."/>
            <person name="Papaceit M."/>
            <person name="Parisi M.J."/>
            <person name="Parisi M."/>
            <person name="Parts L."/>
            <person name="Pedersen J.S."/>
            <person name="Pesole G."/>
            <person name="Phillippy A.M."/>
            <person name="Ponting C.P."/>
            <person name="Pop M."/>
            <person name="Porcelli D."/>
            <person name="Powell J.R."/>
            <person name="Prohaska S."/>
            <person name="Pruitt K."/>
            <person name="Puig M."/>
            <person name="Quesneville H."/>
            <person name="Ram K.R."/>
            <person name="Rand D."/>
            <person name="Rasmussen M.D."/>
            <person name="Reed L.K."/>
            <person name="Reenan R."/>
            <person name="Reily A."/>
            <person name="Remington K.A."/>
            <person name="Rieger T.T."/>
            <person name="Ritchie M.G."/>
            <person name="Robin C."/>
            <person name="Rogers Y.H."/>
            <person name="Rohde C."/>
            <person name="Rozas J."/>
            <person name="Rubenfield M.J."/>
            <person name="Ruiz A."/>
            <person name="Russo S."/>
            <person name="Salzberg S.L."/>
            <person name="Sanchez-Gracia A."/>
            <person name="Saranga D.J."/>
            <person name="Sato H."/>
            <person name="Schaeffer S.W."/>
            <person name="Schatz M.C."/>
            <person name="Schlenke T."/>
            <person name="Schwartz R."/>
            <person name="Segarra C."/>
            <person name="Singh R.S."/>
            <person name="Sirot L."/>
            <person name="Sirota M."/>
            <person name="Sisneros N.B."/>
            <person name="Smith C.D."/>
            <person name="Smith T.F."/>
            <person name="Spieth J."/>
            <person name="Stage D.E."/>
            <person name="Stark A."/>
            <person name="Stephan W."/>
            <person name="Strausberg R.L."/>
            <person name="Strempel S."/>
            <person name="Sturgill D."/>
            <person name="Sutton G."/>
            <person name="Sutton G.G."/>
            <person name="Tao W."/>
            <person name="Teichmann S."/>
            <person name="Tobari Y.N."/>
            <person name="Tomimura Y."/>
            <person name="Tsolas J.M."/>
            <person name="Valente V.L."/>
            <person name="Venter E."/>
            <person name="Venter J.C."/>
            <person name="Vicario S."/>
            <person name="Vieira F.G."/>
            <person name="Vilella A.J."/>
            <person name="Villasante A."/>
            <person name="Walenz B."/>
            <person name="Wang J."/>
            <person name="Wasserman M."/>
            <person name="Watts T."/>
            <person name="Wilson D."/>
            <person name="Wilson R.K."/>
            <person name="Wing R.A."/>
            <person name="Wolfner M.F."/>
            <person name="Wong A."/>
            <person name="Wong G.K."/>
            <person name="Wu C.I."/>
            <person name="Wu G."/>
            <person name="Yamamoto D."/>
            <person name="Yang H.P."/>
            <person name="Yang S.P."/>
            <person name="Yorke J.A."/>
            <person name="Yoshida K."/>
            <person name="Zdobnov E."/>
            <person name="Zhang P."/>
            <person name="Zhang Y."/>
            <person name="Zimin A.V."/>
            <person name="Baldwin J."/>
            <person name="Abdouelleil A."/>
            <person name="Abdulkadir J."/>
            <person name="Abebe A."/>
            <person name="Abera B."/>
            <person name="Abreu J."/>
            <person name="Acer S.C."/>
            <person name="Aftuck L."/>
            <person name="Alexander A."/>
            <person name="An P."/>
            <person name="Anderson E."/>
            <person name="Anderson S."/>
            <person name="Arachi H."/>
            <person name="Azer M."/>
            <person name="Bachantsang P."/>
            <person name="Barry A."/>
            <person name="Bayul T."/>
            <person name="Berlin A."/>
            <person name="Bessette D."/>
            <person name="Bloom T."/>
            <person name="Blye J."/>
            <person name="Boguslavskiy L."/>
            <person name="Bonnet C."/>
            <person name="Boukhgalter B."/>
            <person name="Bourzgui I."/>
            <person name="Brown A."/>
            <person name="Cahill P."/>
            <person name="Channer S."/>
            <person name="Cheshatsang Y."/>
            <person name="Chuda L."/>
            <person name="Citroen M."/>
            <person name="Collymore A."/>
            <person name="Cooke P."/>
            <person name="Costello M."/>
            <person name="D'Aco K."/>
            <person name="Daza R."/>
            <person name="De Haan G."/>
            <person name="DeGray S."/>
            <person name="DeMaso C."/>
            <person name="Dhargay N."/>
            <person name="Dooley K."/>
            <person name="Dooley E."/>
            <person name="Doricent M."/>
            <person name="Dorje P."/>
            <person name="Dorjee K."/>
            <person name="Dupes A."/>
            <person name="Elong R."/>
            <person name="Falk J."/>
            <person name="Farina A."/>
            <person name="Faro S."/>
            <person name="Ferguson D."/>
            <person name="Fisher S."/>
            <person name="Foley C.D."/>
            <person name="Franke A."/>
            <person name="Friedrich D."/>
            <person name="Gadbois L."/>
            <person name="Gearin G."/>
            <person name="Gearin C.R."/>
            <person name="Giannoukos G."/>
            <person name="Goode T."/>
            <person name="Graham J."/>
            <person name="Grandbois E."/>
            <person name="Grewal S."/>
            <person name="Gyaltsen K."/>
            <person name="Hafez N."/>
            <person name="Hagos B."/>
            <person name="Hall J."/>
            <person name="Henson C."/>
            <person name="Hollinger A."/>
            <person name="Honan T."/>
            <person name="Huard M.D."/>
            <person name="Hughes L."/>
            <person name="Hurhula B."/>
            <person name="Husby M.E."/>
            <person name="Kamat A."/>
            <person name="Kanga B."/>
            <person name="Kashin S."/>
            <person name="Khazanovich D."/>
            <person name="Kisner P."/>
            <person name="Lance K."/>
            <person name="Lara M."/>
            <person name="Lee W."/>
            <person name="Lennon N."/>
            <person name="Letendre F."/>
            <person name="LeVine R."/>
            <person name="Lipovsky A."/>
            <person name="Liu X."/>
            <person name="Liu J."/>
            <person name="Liu S."/>
            <person name="Lokyitsang T."/>
            <person name="Lokyitsang Y."/>
            <person name="Lubonja R."/>
            <person name="Lui A."/>
            <person name="MacDonald P."/>
            <person name="Magnisalis V."/>
            <person name="Maru K."/>
            <person name="Matthews C."/>
            <person name="McCusker W."/>
            <person name="McDonough S."/>
            <person name="Mehta T."/>
            <person name="Meldrim J."/>
            <person name="Meneus L."/>
            <person name="Mihai O."/>
            <person name="Mihalev A."/>
            <person name="Mihova T."/>
            <person name="Mittelman R."/>
            <person name="Mlenga V."/>
            <person name="Montmayeur A."/>
            <person name="Mulrain L."/>
            <person name="Navidi A."/>
            <person name="Naylor J."/>
            <person name="Negash T."/>
            <person name="Nguyen T."/>
            <person name="Nguyen N."/>
            <person name="Nicol R."/>
            <person name="Norbu C."/>
            <person name="Norbu N."/>
            <person name="Novod N."/>
            <person name="O'Neill B."/>
            <person name="Osman S."/>
            <person name="Markiewicz E."/>
            <person name="Oyono O.L."/>
            <person name="Patti C."/>
            <person name="Phunkhang P."/>
            <person name="Pierre F."/>
            <person name="Priest M."/>
            <person name="Raghuraman S."/>
            <person name="Rege F."/>
            <person name="Reyes R."/>
            <person name="Rise C."/>
            <person name="Rogov P."/>
            <person name="Ross K."/>
            <person name="Ryan E."/>
            <person name="Settipalli S."/>
            <person name="Shea T."/>
            <person name="Sherpa N."/>
            <person name="Shi L."/>
            <person name="Shih D."/>
            <person name="Sparrow T."/>
            <person name="Spaulding J."/>
            <person name="Stalker J."/>
            <person name="Stange-Thomann N."/>
            <person name="Stavropoulos S."/>
            <person name="Stone C."/>
            <person name="Strader C."/>
            <person name="Tesfaye S."/>
            <person name="Thomson T."/>
            <person name="Thoulutsang Y."/>
            <person name="Thoulutsang D."/>
            <person name="Topham K."/>
            <person name="Topping I."/>
            <person name="Tsamla T."/>
            <person name="Vassiliev H."/>
            <person name="Vo A."/>
            <person name="Wangchuk T."/>
            <person name="Wangdi T."/>
            <person name="Weiand M."/>
            <person name="Wilkinson J."/>
            <person name="Wilson A."/>
            <person name="Yadav S."/>
            <person name="Young G."/>
            <person name="Yu Q."/>
            <person name="Zembek L."/>
            <person name="Zhong D."/>
            <person name="Zimmer A."/>
            <person name="Zwirko Z."/>
            <person name="Jaffe D.B."/>
            <person name="Alvarez P."/>
            <person name="Brockman W."/>
            <person name="Butler J."/>
            <person name="Chin C."/>
            <person name="Gnerre S."/>
            <person name="Grabherr M."/>
            <person name="Kleber M."/>
            <person name="Mauceli E."/>
            <person name="MacCallum I."/>
        </authorList>
    </citation>
    <scope>NUCLEOTIDE SEQUENCE [LARGE SCALE GENOMIC DNA]</scope>
    <source>
        <strain evidence="3">Rob3c / Tucson 14021-0248.25</strain>
    </source>
</reference>
<dbReference type="Proteomes" id="UP000001292">
    <property type="component" value="Unassembled WGS sequence"/>
</dbReference>
<evidence type="ECO:0000313" key="3">
    <source>
        <dbReference type="Proteomes" id="UP000001292"/>
    </source>
</evidence>
<accession>B4IDG5</accession>
<feature type="compositionally biased region" description="Polar residues" evidence="1">
    <location>
        <begin position="14"/>
        <end position="27"/>
    </location>
</feature>
<sequence length="50" mass="5541">MNEHTHAGLPLGTCNDNVNDQGPQTRDQGPETPGDEQRLPATEDRRLETQ</sequence>
<evidence type="ECO:0000256" key="1">
    <source>
        <dbReference type="SAM" id="MobiDB-lite"/>
    </source>
</evidence>
<dbReference type="AlphaFoldDB" id="B4IDG5"/>
<evidence type="ECO:0000313" key="2">
    <source>
        <dbReference type="EMBL" id="EDW45623.1"/>
    </source>
</evidence>
<feature type="region of interest" description="Disordered" evidence="1">
    <location>
        <begin position="1"/>
        <end position="50"/>
    </location>
</feature>
<dbReference type="HOGENOM" id="CLU_3126594_0_0_1"/>
<gene>
    <name evidence="2" type="primary">Dsec\GM11371</name>
    <name evidence="2" type="ORF">Dsec_GM11371</name>
</gene>
<feature type="compositionally biased region" description="Basic and acidic residues" evidence="1">
    <location>
        <begin position="35"/>
        <end position="50"/>
    </location>
</feature>
<organism evidence="3">
    <name type="scientific">Drosophila sechellia</name>
    <name type="common">Fruit fly</name>
    <dbReference type="NCBI Taxonomy" id="7238"/>
    <lineage>
        <taxon>Eukaryota</taxon>
        <taxon>Metazoa</taxon>
        <taxon>Ecdysozoa</taxon>
        <taxon>Arthropoda</taxon>
        <taxon>Hexapoda</taxon>
        <taxon>Insecta</taxon>
        <taxon>Pterygota</taxon>
        <taxon>Neoptera</taxon>
        <taxon>Endopterygota</taxon>
        <taxon>Diptera</taxon>
        <taxon>Brachycera</taxon>
        <taxon>Muscomorpha</taxon>
        <taxon>Ephydroidea</taxon>
        <taxon>Drosophilidae</taxon>
        <taxon>Drosophila</taxon>
        <taxon>Sophophora</taxon>
    </lineage>
</organism>
<protein>
    <submittedName>
        <fullName evidence="2">GM11371</fullName>
    </submittedName>
</protein>
<name>B4IDG5_DROSE</name>
<proteinExistence type="predicted"/>
<dbReference type="EMBL" id="CH480830">
    <property type="protein sequence ID" value="EDW45623.1"/>
    <property type="molecule type" value="Genomic_DNA"/>
</dbReference>
<keyword evidence="3" id="KW-1185">Reference proteome</keyword>